<name>A0A0L8AH38_9BACT</name>
<dbReference type="OrthoDB" id="5187906at2"/>
<evidence type="ECO:0008006" key="3">
    <source>
        <dbReference type="Google" id="ProtNLM"/>
    </source>
</evidence>
<sequence>MEERQCLECGDAMYGRIDKKFCSDQCRNTFNNRQNSDSNNYVRNVHNLLRRNRRILEELNPDGKSKTTRNKLIEKGFDFNYHTSTYTTKAGATYYFCYEYGYLPLEGDTFALVKKLEELN</sequence>
<dbReference type="EMBL" id="JSVA01000018">
    <property type="protein sequence ID" value="KOF01718.1"/>
    <property type="molecule type" value="Genomic_DNA"/>
</dbReference>
<dbReference type="PATRIC" id="fig|1566026.4.peg.1380"/>
<proteinExistence type="predicted"/>
<accession>A0A0L8AH38</accession>
<organism evidence="1 2">
    <name type="scientific">Roseivirga seohaensis subsp. aquiponti</name>
    <dbReference type="NCBI Taxonomy" id="1566026"/>
    <lineage>
        <taxon>Bacteria</taxon>
        <taxon>Pseudomonadati</taxon>
        <taxon>Bacteroidota</taxon>
        <taxon>Cytophagia</taxon>
        <taxon>Cytophagales</taxon>
        <taxon>Roseivirgaceae</taxon>
        <taxon>Roseivirga</taxon>
    </lineage>
</organism>
<keyword evidence="2" id="KW-1185">Reference proteome</keyword>
<reference evidence="2" key="1">
    <citation type="submission" date="2014-11" db="EMBL/GenBank/DDBJ databases">
        <title>Genome sequencing of Roseivirga sp. D-25.</title>
        <authorList>
            <person name="Selvaratnam C."/>
            <person name="Thevarajoo S."/>
            <person name="Goh K.M."/>
            <person name="Eee R."/>
            <person name="Chan K.-G."/>
            <person name="Chong C.S."/>
        </authorList>
    </citation>
    <scope>NUCLEOTIDE SEQUENCE [LARGE SCALE GENOMIC DNA]</scope>
    <source>
        <strain evidence="2">D-25</strain>
    </source>
</reference>
<evidence type="ECO:0000313" key="1">
    <source>
        <dbReference type="EMBL" id="KOF01718.1"/>
    </source>
</evidence>
<evidence type="ECO:0000313" key="2">
    <source>
        <dbReference type="Proteomes" id="UP000036908"/>
    </source>
</evidence>
<comment type="caution">
    <text evidence="1">The sequence shown here is derived from an EMBL/GenBank/DDBJ whole genome shotgun (WGS) entry which is preliminary data.</text>
</comment>
<dbReference type="RefSeq" id="WP_053224620.1">
    <property type="nucleotide sequence ID" value="NZ_JSVA01000018.1"/>
</dbReference>
<protein>
    <recommendedName>
        <fullName evidence="3">DUF2116 family Zn-ribbon domain-containing protein</fullName>
    </recommendedName>
</protein>
<gene>
    <name evidence="1" type="ORF">OB69_15310</name>
</gene>
<dbReference type="AlphaFoldDB" id="A0A0L8AH38"/>
<dbReference type="Proteomes" id="UP000036908">
    <property type="component" value="Unassembled WGS sequence"/>
</dbReference>